<protein>
    <recommendedName>
        <fullName evidence="5 6">Xanthine phosphoribosyltransferase</fullName>
        <shortName evidence="5">XPRTase</shortName>
        <ecNumber evidence="5 6">2.4.2.22</ecNumber>
    </recommendedName>
</protein>
<feature type="binding site" evidence="5">
    <location>
        <position position="27"/>
    </location>
    <ligand>
        <name>xanthine</name>
        <dbReference type="ChEBI" id="CHEBI:17712"/>
    </ligand>
</feature>
<comment type="similarity">
    <text evidence="5">Belongs to the purine/pyrimidine phosphoribosyltransferase family. Xpt subfamily.</text>
</comment>
<keyword evidence="1 5" id="KW-0963">Cytoplasm</keyword>
<dbReference type="InterPro" id="IPR010079">
    <property type="entry name" value="Xanthine_PRibTrfase"/>
</dbReference>
<comment type="pathway">
    <text evidence="5">Purine metabolism; XMP biosynthesis via salvage pathway; XMP from xanthine: step 1/1.</text>
</comment>
<keyword evidence="3 5" id="KW-0808">Transferase</keyword>
<sequence length="197" mass="21640">MRLLQDKIRREGTVLSPSILKVDTFLNHGIDPLLMREIGREFASRFAGGGITKVLTIESSGIAPAMMTALELGVPLIFARKRKSLTLRDDVFTEKIYSYTKEEENEVTVARKLLLPGDTVLIVDDFLANGEAASGMARIAGQAGARIAGFGIVIEKSFQSGRRRLEEEGFRIEALARIRSLENGAVTFLEEPSGPLF</sequence>
<dbReference type="AlphaFoldDB" id="H6NIN9"/>
<dbReference type="PANTHER" id="PTHR43864">
    <property type="entry name" value="HYPOXANTHINE/GUANINE PHOSPHORIBOSYLTRANSFERASE"/>
    <property type="match status" value="1"/>
</dbReference>
<proteinExistence type="inferred from homology"/>
<dbReference type="UniPathway" id="UPA00602">
    <property type="reaction ID" value="UER00658"/>
</dbReference>
<comment type="subunit">
    <text evidence="5">Homodimer.</text>
</comment>
<evidence type="ECO:0000256" key="3">
    <source>
        <dbReference type="ARBA" id="ARBA00022679"/>
    </source>
</evidence>
<evidence type="ECO:0000313" key="9">
    <source>
        <dbReference type="Proteomes" id="UP000007523"/>
    </source>
</evidence>
<dbReference type="NCBIfam" id="NF006671">
    <property type="entry name" value="PRK09219.1"/>
    <property type="match status" value="1"/>
</dbReference>
<dbReference type="GO" id="GO:0000310">
    <property type="term" value="F:xanthine phosphoribosyltransferase activity"/>
    <property type="evidence" value="ECO:0007669"/>
    <property type="project" value="UniProtKB-UniRule"/>
</dbReference>
<dbReference type="GO" id="GO:0006166">
    <property type="term" value="P:purine ribonucleoside salvage"/>
    <property type="evidence" value="ECO:0007669"/>
    <property type="project" value="UniProtKB-KW"/>
</dbReference>
<feature type="domain" description="Phosphoribosyltransferase" evidence="7">
    <location>
        <begin position="47"/>
        <end position="157"/>
    </location>
</feature>
<dbReference type="EC" id="2.4.2.22" evidence="5 6"/>
<organism evidence="8 9">
    <name type="scientific">Paenibacillus mucilaginosus 3016</name>
    <dbReference type="NCBI Taxonomy" id="1116391"/>
    <lineage>
        <taxon>Bacteria</taxon>
        <taxon>Bacillati</taxon>
        <taxon>Bacillota</taxon>
        <taxon>Bacilli</taxon>
        <taxon>Bacillales</taxon>
        <taxon>Paenibacillaceae</taxon>
        <taxon>Paenibacillus</taxon>
    </lineage>
</organism>
<evidence type="ECO:0000256" key="4">
    <source>
        <dbReference type="ARBA" id="ARBA00022726"/>
    </source>
</evidence>
<comment type="catalytic activity">
    <reaction evidence="5">
        <text>XMP + diphosphate = xanthine + 5-phospho-alpha-D-ribose 1-diphosphate</text>
        <dbReference type="Rhea" id="RHEA:10800"/>
        <dbReference type="ChEBI" id="CHEBI:17712"/>
        <dbReference type="ChEBI" id="CHEBI:33019"/>
        <dbReference type="ChEBI" id="CHEBI:57464"/>
        <dbReference type="ChEBI" id="CHEBI:58017"/>
        <dbReference type="EC" id="2.4.2.22"/>
    </reaction>
</comment>
<dbReference type="InterPro" id="IPR000836">
    <property type="entry name" value="PRTase_dom"/>
</dbReference>
<dbReference type="PANTHER" id="PTHR43864:SF1">
    <property type="entry name" value="XANTHINE PHOSPHORIBOSYLTRANSFERASE"/>
    <property type="match status" value="1"/>
</dbReference>
<dbReference type="Proteomes" id="UP000007523">
    <property type="component" value="Chromosome"/>
</dbReference>
<dbReference type="KEGG" id="pmq:PM3016_6480"/>
<reference evidence="8 9" key="1">
    <citation type="journal article" date="2012" name="J. Bacteriol.">
        <title>Complete Genome Sequence of Paenibacillus mucilaginosus 3016, a Bacterium Functional as Microbial Fertilizer.</title>
        <authorList>
            <person name="Ma M."/>
            <person name="Wang Z."/>
            <person name="Li L."/>
            <person name="Jiang X."/>
            <person name="Guan D."/>
            <person name="Cao F."/>
            <person name="Chen H."/>
            <person name="Wang X."/>
            <person name="Shen D."/>
            <person name="Du B."/>
            <person name="Li J."/>
        </authorList>
    </citation>
    <scope>NUCLEOTIDE SEQUENCE [LARGE SCALE GENOMIC DNA]</scope>
    <source>
        <strain evidence="8 9">3016</strain>
    </source>
</reference>
<evidence type="ECO:0000313" key="8">
    <source>
        <dbReference type="EMBL" id="AFC33106.1"/>
    </source>
</evidence>
<dbReference type="InterPro" id="IPR029057">
    <property type="entry name" value="PRTase-like"/>
</dbReference>
<dbReference type="NCBIfam" id="TIGR01744">
    <property type="entry name" value="XPRTase"/>
    <property type="match status" value="1"/>
</dbReference>
<keyword evidence="9" id="KW-1185">Reference proteome</keyword>
<evidence type="ECO:0000256" key="5">
    <source>
        <dbReference type="HAMAP-Rule" id="MF_01184"/>
    </source>
</evidence>
<dbReference type="HAMAP" id="MF_01184">
    <property type="entry name" value="XPRTase"/>
    <property type="match status" value="1"/>
</dbReference>
<evidence type="ECO:0000256" key="2">
    <source>
        <dbReference type="ARBA" id="ARBA00022676"/>
    </source>
</evidence>
<feature type="binding site" evidence="5">
    <location>
        <begin position="128"/>
        <end position="132"/>
    </location>
    <ligand>
        <name>5-phospho-alpha-D-ribose 1-diphosphate</name>
        <dbReference type="ChEBI" id="CHEBI:58017"/>
    </ligand>
</feature>
<dbReference type="CDD" id="cd06223">
    <property type="entry name" value="PRTases_typeI"/>
    <property type="match status" value="1"/>
</dbReference>
<name>H6NIN9_9BACL</name>
<dbReference type="STRING" id="1116391.PM3016_6480"/>
<feature type="binding site" evidence="5">
    <location>
        <position position="20"/>
    </location>
    <ligand>
        <name>xanthine</name>
        <dbReference type="ChEBI" id="CHEBI:17712"/>
    </ligand>
</feature>
<dbReference type="InterPro" id="IPR050118">
    <property type="entry name" value="Pur/Pyrimidine_PRTase"/>
</dbReference>
<dbReference type="EMBL" id="CP003235">
    <property type="protein sequence ID" value="AFC33106.1"/>
    <property type="molecule type" value="Genomic_DNA"/>
</dbReference>
<dbReference type="SUPFAM" id="SSF53271">
    <property type="entry name" value="PRTase-like"/>
    <property type="match status" value="1"/>
</dbReference>
<evidence type="ECO:0000259" key="7">
    <source>
        <dbReference type="Pfam" id="PF00156"/>
    </source>
</evidence>
<dbReference type="RefSeq" id="WP_014372206.1">
    <property type="nucleotide sequence ID" value="NC_016935.1"/>
</dbReference>
<dbReference type="Gene3D" id="3.40.50.2020">
    <property type="match status" value="1"/>
</dbReference>
<dbReference type="GO" id="GO:0032265">
    <property type="term" value="P:XMP salvage"/>
    <property type="evidence" value="ECO:0007669"/>
    <property type="project" value="UniProtKB-UniRule"/>
</dbReference>
<keyword evidence="2 5" id="KW-0328">Glycosyltransferase</keyword>
<gene>
    <name evidence="5" type="primary">xpt</name>
    <name evidence="8" type="ORF">PM3016_6480</name>
</gene>
<dbReference type="HOGENOM" id="CLU_099015_0_0_9"/>
<keyword evidence="4 5" id="KW-0660">Purine salvage</keyword>
<dbReference type="Pfam" id="PF00156">
    <property type="entry name" value="Pribosyltran"/>
    <property type="match status" value="1"/>
</dbReference>
<accession>H6NIN9</accession>
<evidence type="ECO:0000256" key="6">
    <source>
        <dbReference type="NCBIfam" id="TIGR01744"/>
    </source>
</evidence>
<dbReference type="GO" id="GO:0005737">
    <property type="term" value="C:cytoplasm"/>
    <property type="evidence" value="ECO:0007669"/>
    <property type="project" value="UniProtKB-SubCell"/>
</dbReference>
<comment type="function">
    <text evidence="5">Converts the preformed base xanthine, a product of nucleic acid breakdown, to xanthosine 5'-monophosphate (XMP), so it can be reused for RNA or DNA synthesis.</text>
</comment>
<feature type="binding site" evidence="5">
    <location>
        <position position="156"/>
    </location>
    <ligand>
        <name>xanthine</name>
        <dbReference type="ChEBI" id="CHEBI:17712"/>
    </ligand>
</feature>
<dbReference type="GO" id="GO:0046110">
    <property type="term" value="P:xanthine metabolic process"/>
    <property type="evidence" value="ECO:0007669"/>
    <property type="project" value="UniProtKB-UniRule"/>
</dbReference>
<evidence type="ECO:0000256" key="1">
    <source>
        <dbReference type="ARBA" id="ARBA00022490"/>
    </source>
</evidence>
<comment type="subcellular location">
    <subcellularLocation>
        <location evidence="5">Cytoplasm</location>
    </subcellularLocation>
</comment>